<accession>A0ABY2ICB3</accession>
<feature type="domain" description="Phage shock protein PspC N-terminal" evidence="7">
    <location>
        <begin position="5"/>
        <end position="60"/>
    </location>
</feature>
<evidence type="ECO:0000256" key="1">
    <source>
        <dbReference type="ARBA" id="ARBA00022679"/>
    </source>
</evidence>
<keyword evidence="1" id="KW-0808">Transferase</keyword>
<dbReference type="Proteomes" id="UP000297608">
    <property type="component" value="Unassembled WGS sequence"/>
</dbReference>
<evidence type="ECO:0000259" key="7">
    <source>
        <dbReference type="Pfam" id="PF04024"/>
    </source>
</evidence>
<evidence type="ECO:0000259" key="6">
    <source>
        <dbReference type="Pfam" id="PF02518"/>
    </source>
</evidence>
<name>A0ABY2ICB3_9MICO</name>
<dbReference type="SUPFAM" id="SSF55874">
    <property type="entry name" value="ATPase domain of HSP90 chaperone/DNA topoisomerase II/histidine kinase"/>
    <property type="match status" value="1"/>
</dbReference>
<feature type="transmembrane region" description="Helical" evidence="5">
    <location>
        <begin position="211"/>
        <end position="234"/>
    </location>
</feature>
<feature type="compositionally biased region" description="Acidic residues" evidence="4">
    <location>
        <begin position="498"/>
        <end position="509"/>
    </location>
</feature>
<feature type="transmembrane region" description="Helical" evidence="5">
    <location>
        <begin position="126"/>
        <end position="144"/>
    </location>
</feature>
<feature type="transmembrane region" description="Helical" evidence="5">
    <location>
        <begin position="183"/>
        <end position="205"/>
    </location>
</feature>
<dbReference type="InterPro" id="IPR007168">
    <property type="entry name" value="Phageshock_PspC_N"/>
</dbReference>
<keyword evidence="3" id="KW-0902">Two-component regulatory system</keyword>
<evidence type="ECO:0000313" key="8">
    <source>
        <dbReference type="EMBL" id="TFB87231.1"/>
    </source>
</evidence>
<evidence type="ECO:0000313" key="9">
    <source>
        <dbReference type="Proteomes" id="UP000297608"/>
    </source>
</evidence>
<evidence type="ECO:0000256" key="3">
    <source>
        <dbReference type="ARBA" id="ARBA00023012"/>
    </source>
</evidence>
<dbReference type="InterPro" id="IPR036890">
    <property type="entry name" value="HATPase_C_sf"/>
</dbReference>
<feature type="region of interest" description="Disordered" evidence="4">
    <location>
        <begin position="475"/>
        <end position="509"/>
    </location>
</feature>
<dbReference type="Pfam" id="PF02518">
    <property type="entry name" value="HATPase_c"/>
    <property type="match status" value="1"/>
</dbReference>
<protein>
    <submittedName>
        <fullName evidence="8">ATP-binding protein</fullName>
    </submittedName>
</protein>
<feature type="transmembrane region" description="Helical" evidence="5">
    <location>
        <begin position="150"/>
        <end position="171"/>
    </location>
</feature>
<keyword evidence="5" id="KW-0812">Transmembrane</keyword>
<keyword evidence="2" id="KW-0418">Kinase</keyword>
<dbReference type="InterPro" id="IPR003594">
    <property type="entry name" value="HATPase_dom"/>
</dbReference>
<sequence length="509" mass="51537">MRTERMTRPRQRIIAGVCAGFAEHTGLSVTVVRSATLLLVLAGGSGALLYAWLWVTTPTETANPARFGAGELPKASLARPAPGYAGSSGSGSGSDSGSGLGGPADAAAERAAAAASSARSAPITEILLGLALLAAGLTLVASRLGADIPLAVVIPAIVVLSGTALAWRQFADIRGGSEQHSSALLVRALGALVLVAVGILLFFVTSDSPDGWTVVIASASVLLGVVVVIAPWLVRLSRDLADERAGRAREAERAEIAAHLHDSVLQTLALIQQKAGPQSDAARLARAQERELREWLFTGTGTGFGTGGGAGADGGGGAGSGVPDVDLPTALRRIGAELEADFPVQFDVVSAGASLGPAPDGLLAAAREAMLNAARHAGGPVSVYLETGATAVSLSVTDRGPGFRLDDVPDDRHGVRESVIGRMRRLGGSALVRPGPGGAGTEILLTLPTASAAPAVPDPAAPHPTNSTDFVMKTHLTGPIRAENPALSVESVRPDPVQPDEADADGSRS</sequence>
<dbReference type="GO" id="GO:0005524">
    <property type="term" value="F:ATP binding"/>
    <property type="evidence" value="ECO:0007669"/>
    <property type="project" value="UniProtKB-KW"/>
</dbReference>
<keyword evidence="5" id="KW-0472">Membrane</keyword>
<dbReference type="PANTHER" id="PTHR24421">
    <property type="entry name" value="NITRATE/NITRITE SENSOR PROTEIN NARX-RELATED"/>
    <property type="match status" value="1"/>
</dbReference>
<proteinExistence type="predicted"/>
<evidence type="ECO:0000256" key="5">
    <source>
        <dbReference type="SAM" id="Phobius"/>
    </source>
</evidence>
<evidence type="ECO:0000256" key="2">
    <source>
        <dbReference type="ARBA" id="ARBA00022777"/>
    </source>
</evidence>
<dbReference type="Pfam" id="PF04024">
    <property type="entry name" value="PspC"/>
    <property type="match status" value="1"/>
</dbReference>
<dbReference type="Gene3D" id="3.30.565.10">
    <property type="entry name" value="Histidine kinase-like ATPase, C-terminal domain"/>
    <property type="match status" value="1"/>
</dbReference>
<evidence type="ECO:0000256" key="4">
    <source>
        <dbReference type="SAM" id="MobiDB-lite"/>
    </source>
</evidence>
<keyword evidence="8" id="KW-0547">Nucleotide-binding</keyword>
<dbReference type="EMBL" id="SOFG01000011">
    <property type="protein sequence ID" value="TFB87231.1"/>
    <property type="molecule type" value="Genomic_DNA"/>
</dbReference>
<dbReference type="PANTHER" id="PTHR24421:SF61">
    <property type="entry name" value="OXYGEN SENSOR HISTIDINE KINASE NREB"/>
    <property type="match status" value="1"/>
</dbReference>
<dbReference type="InterPro" id="IPR050482">
    <property type="entry name" value="Sensor_HK_TwoCompSys"/>
</dbReference>
<keyword evidence="5" id="KW-1133">Transmembrane helix</keyword>
<feature type="transmembrane region" description="Helical" evidence="5">
    <location>
        <begin position="38"/>
        <end position="56"/>
    </location>
</feature>
<feature type="compositionally biased region" description="Gly residues" evidence="4">
    <location>
        <begin position="86"/>
        <end position="102"/>
    </location>
</feature>
<dbReference type="CDD" id="cd16917">
    <property type="entry name" value="HATPase_UhpB-NarQ-NarX-like"/>
    <property type="match status" value="1"/>
</dbReference>
<keyword evidence="8" id="KW-0067">ATP-binding</keyword>
<keyword evidence="9" id="KW-1185">Reference proteome</keyword>
<reference evidence="8 9" key="1">
    <citation type="submission" date="2019-03" db="EMBL/GenBank/DDBJ databases">
        <title>Genomics of glacier-inhabiting Cryobacterium strains.</title>
        <authorList>
            <person name="Liu Q."/>
            <person name="Xin Y.-H."/>
        </authorList>
    </citation>
    <scope>NUCLEOTIDE SEQUENCE [LARGE SCALE GENOMIC DNA]</scope>
    <source>
        <strain evidence="8 9">MDB2-B</strain>
    </source>
</reference>
<feature type="domain" description="Histidine kinase/HSP90-like ATPase" evidence="6">
    <location>
        <begin position="360"/>
        <end position="449"/>
    </location>
</feature>
<organism evidence="8 9">
    <name type="scientific">Cryobacterium algoricola</name>
    <dbReference type="NCBI Taxonomy" id="1259183"/>
    <lineage>
        <taxon>Bacteria</taxon>
        <taxon>Bacillati</taxon>
        <taxon>Actinomycetota</taxon>
        <taxon>Actinomycetes</taxon>
        <taxon>Micrococcales</taxon>
        <taxon>Microbacteriaceae</taxon>
        <taxon>Cryobacterium</taxon>
    </lineage>
</organism>
<dbReference type="RefSeq" id="WP_134534387.1">
    <property type="nucleotide sequence ID" value="NZ_SOFG01000011.1"/>
</dbReference>
<comment type="caution">
    <text evidence="8">The sequence shown here is derived from an EMBL/GenBank/DDBJ whole genome shotgun (WGS) entry which is preliminary data.</text>
</comment>
<feature type="region of interest" description="Disordered" evidence="4">
    <location>
        <begin position="80"/>
        <end position="103"/>
    </location>
</feature>
<gene>
    <name evidence="8" type="ORF">E3O44_08880</name>
</gene>